<feature type="transmembrane region" description="Helical" evidence="3">
    <location>
        <begin position="6"/>
        <end position="29"/>
    </location>
</feature>
<feature type="transmembrane region" description="Helical" evidence="3">
    <location>
        <begin position="80"/>
        <end position="99"/>
    </location>
</feature>
<comment type="subcellular location">
    <subcellularLocation>
        <location evidence="2">Cell membrane</location>
        <topology evidence="2">Multi-pass membrane protein</topology>
    </subcellularLocation>
</comment>
<dbReference type="STRING" id="632773.BBEV_0654"/>
<feature type="transmembrane region" description="Helical" evidence="3">
    <location>
        <begin position="111"/>
        <end position="134"/>
    </location>
</feature>
<dbReference type="KEGG" id="bbev:BBEV_0654"/>
<dbReference type="AlphaFoldDB" id="A0A1D7QSR2"/>
<evidence type="ECO:0000256" key="1">
    <source>
        <dbReference type="ARBA" id="ARBA00010692"/>
    </source>
</evidence>
<feature type="transmembrane region" description="Helical" evidence="3">
    <location>
        <begin position="41"/>
        <end position="68"/>
    </location>
</feature>
<dbReference type="PANTHER" id="PTHR34295:SF1">
    <property type="entry name" value="BIOTIN TRANSPORTER BIOY"/>
    <property type="match status" value="1"/>
</dbReference>
<gene>
    <name evidence="4" type="primary">bioY</name>
    <name evidence="4" type="ORF">BBEV_0654</name>
</gene>
<dbReference type="EMBL" id="CP012502">
    <property type="protein sequence ID" value="AOM82045.1"/>
    <property type="molecule type" value="Genomic_DNA"/>
</dbReference>
<dbReference type="PANTHER" id="PTHR34295">
    <property type="entry name" value="BIOTIN TRANSPORTER BIOY"/>
    <property type="match status" value="1"/>
</dbReference>
<dbReference type="Pfam" id="PF02632">
    <property type="entry name" value="BioY"/>
    <property type="match status" value="1"/>
</dbReference>
<organism evidence="4 5">
    <name type="scientific">Salisediminibacterium beveridgei</name>
    <dbReference type="NCBI Taxonomy" id="632773"/>
    <lineage>
        <taxon>Bacteria</taxon>
        <taxon>Bacillati</taxon>
        <taxon>Bacillota</taxon>
        <taxon>Bacilli</taxon>
        <taxon>Bacillales</taxon>
        <taxon>Bacillaceae</taxon>
        <taxon>Salisediminibacterium</taxon>
    </lineage>
</organism>
<keyword evidence="2" id="KW-0813">Transport</keyword>
<evidence type="ECO:0000256" key="2">
    <source>
        <dbReference type="PIRNR" id="PIRNR016661"/>
    </source>
</evidence>
<accession>A0A1D7QSR2</accession>
<dbReference type="GO" id="GO:0005886">
    <property type="term" value="C:plasma membrane"/>
    <property type="evidence" value="ECO:0007669"/>
    <property type="project" value="UniProtKB-SubCell"/>
</dbReference>
<evidence type="ECO:0000313" key="4">
    <source>
        <dbReference type="EMBL" id="AOM82045.1"/>
    </source>
</evidence>
<evidence type="ECO:0000313" key="5">
    <source>
        <dbReference type="Proteomes" id="UP000094463"/>
    </source>
</evidence>
<feature type="transmembrane region" description="Helical" evidence="3">
    <location>
        <begin position="154"/>
        <end position="173"/>
    </location>
</feature>
<dbReference type="GO" id="GO:0015225">
    <property type="term" value="F:biotin transmembrane transporter activity"/>
    <property type="evidence" value="ECO:0007669"/>
    <property type="project" value="UniProtKB-UniRule"/>
</dbReference>
<keyword evidence="5" id="KW-1185">Reference proteome</keyword>
<proteinExistence type="inferred from homology"/>
<keyword evidence="3" id="KW-0812">Transmembrane</keyword>
<keyword evidence="2" id="KW-1003">Cell membrane</keyword>
<dbReference type="Gene3D" id="1.10.1760.20">
    <property type="match status" value="1"/>
</dbReference>
<dbReference type="PIRSF" id="PIRSF016661">
    <property type="entry name" value="BioY"/>
    <property type="match status" value="1"/>
</dbReference>
<keyword evidence="2 3" id="KW-0472">Membrane</keyword>
<keyword evidence="3" id="KW-1133">Transmembrane helix</keyword>
<name>A0A1D7QSR2_9BACI</name>
<reference evidence="4 5" key="1">
    <citation type="submission" date="2015-08" db="EMBL/GenBank/DDBJ databases">
        <title>The complete genome sequence of Bacillus beveridgei MLTeJB.</title>
        <authorList>
            <person name="Hanson T.E."/>
            <person name="Mesa C."/>
            <person name="Basesman S.M."/>
            <person name="Oremland R.S."/>
        </authorList>
    </citation>
    <scope>NUCLEOTIDE SEQUENCE [LARGE SCALE GENOMIC DNA]</scope>
    <source>
        <strain evidence="4 5">MLTeJB</strain>
    </source>
</reference>
<sequence>MKKNVMIVYSGVMIALMAITANIGAFIMIGPIPLTLQSGMAVLSGILLGPLYGTLAIIGYLLLGLFGIPVFAGFMSAQAFFLPTAGFLLSFPIAALISGTLTAKSIDSPRIAIAAMSAMLIHYIVGTFYLFGYLNLIAEDTVSLTGASIMMTPFFVKDIIVTVVMTMLSVRLLRTPAFSFRKKEAFNYASNEREVKHQSS</sequence>
<dbReference type="InterPro" id="IPR003784">
    <property type="entry name" value="BioY"/>
</dbReference>
<dbReference type="OrthoDB" id="9803495at2"/>
<evidence type="ECO:0000256" key="3">
    <source>
        <dbReference type="SAM" id="Phobius"/>
    </source>
</evidence>
<comment type="similarity">
    <text evidence="1 2">Belongs to the BioY family.</text>
</comment>
<protein>
    <recommendedName>
        <fullName evidence="2">Biotin transporter</fullName>
    </recommendedName>
</protein>
<dbReference type="Proteomes" id="UP000094463">
    <property type="component" value="Chromosome"/>
</dbReference>